<feature type="domain" description="Putative amidase" evidence="1">
    <location>
        <begin position="6"/>
        <end position="154"/>
    </location>
</feature>
<proteinExistence type="predicted"/>
<dbReference type="PANTHER" id="PTHR40032:SF1">
    <property type="entry name" value="EXPORTED PROTEIN"/>
    <property type="match status" value="1"/>
</dbReference>
<dbReference type="AlphaFoldDB" id="A0A412CCV3"/>
<comment type="caution">
    <text evidence="2">The sequence shown here is derived from an EMBL/GenBank/DDBJ whole genome shotgun (WGS) entry which is preliminary data.</text>
</comment>
<reference evidence="2 3" key="1">
    <citation type="submission" date="2018-08" db="EMBL/GenBank/DDBJ databases">
        <title>A genome reference for cultivated species of the human gut microbiota.</title>
        <authorList>
            <person name="Zou Y."/>
            <person name="Xue W."/>
            <person name="Luo G."/>
        </authorList>
    </citation>
    <scope>NUCLEOTIDE SEQUENCE [LARGE SCALE GENOMIC DNA]</scope>
    <source>
        <strain evidence="2 3">AF27-12</strain>
    </source>
</reference>
<name>A0A412CCV3_9FIRM</name>
<protein>
    <recommendedName>
        <fullName evidence="1">Putative amidase domain-containing protein</fullName>
    </recommendedName>
</protein>
<gene>
    <name evidence="2" type="ORF">DWY77_09490</name>
</gene>
<dbReference type="EMBL" id="QRTP01000028">
    <property type="protein sequence ID" value="RGQ79763.1"/>
    <property type="molecule type" value="Genomic_DNA"/>
</dbReference>
<sequence length="171" mass="19608">MAIVLNRQKAVEYAQKYWDEESGNYNKLFPHFDGNDCTNFVSQCWNYAGIPRNPNWNVSFVPGATTKSWTIVDDFAEYMTNTSSADTEDGLSIAVMKWDSNEVTIGDIIQFYSESEEHDGWYHSVIISKIDPVYGICYAAHTKHHLQRPLSDVYPNGGVTEVRFICPRYDE</sequence>
<dbReference type="InterPro" id="IPR024301">
    <property type="entry name" value="Amidase_6"/>
</dbReference>
<dbReference type="Proteomes" id="UP000286147">
    <property type="component" value="Unassembled WGS sequence"/>
</dbReference>
<evidence type="ECO:0000259" key="1">
    <source>
        <dbReference type="Pfam" id="PF12671"/>
    </source>
</evidence>
<evidence type="ECO:0000313" key="3">
    <source>
        <dbReference type="Proteomes" id="UP000286147"/>
    </source>
</evidence>
<accession>A0A412CCV3</accession>
<dbReference type="RefSeq" id="WP_018999957.1">
    <property type="nucleotide sequence ID" value="NZ_QRTP01000028.1"/>
</dbReference>
<dbReference type="Pfam" id="PF12671">
    <property type="entry name" value="Amidase_6"/>
    <property type="match status" value="1"/>
</dbReference>
<organism evidence="2 3">
    <name type="scientific">Megamonas rupellensis</name>
    <dbReference type="NCBI Taxonomy" id="491921"/>
    <lineage>
        <taxon>Bacteria</taxon>
        <taxon>Bacillati</taxon>
        <taxon>Bacillota</taxon>
        <taxon>Negativicutes</taxon>
        <taxon>Selenomonadales</taxon>
        <taxon>Selenomonadaceae</taxon>
        <taxon>Megamonas</taxon>
    </lineage>
</organism>
<evidence type="ECO:0000313" key="2">
    <source>
        <dbReference type="EMBL" id="RGQ79763.1"/>
    </source>
</evidence>
<dbReference type="PANTHER" id="PTHR40032">
    <property type="entry name" value="EXPORTED PROTEIN-RELATED"/>
    <property type="match status" value="1"/>
</dbReference>